<feature type="region of interest" description="Disordered" evidence="3">
    <location>
        <begin position="285"/>
        <end position="325"/>
    </location>
</feature>
<dbReference type="GO" id="GO:0003690">
    <property type="term" value="F:double-stranded DNA binding"/>
    <property type="evidence" value="ECO:0007669"/>
    <property type="project" value="UniProtKB-UniRule"/>
</dbReference>
<dbReference type="GO" id="GO:0006303">
    <property type="term" value="P:double-strand break repair via nonhomologous end joining"/>
    <property type="evidence" value="ECO:0007669"/>
    <property type="project" value="UniProtKB-UniRule"/>
</dbReference>
<keyword evidence="2" id="KW-0227">DNA damage</keyword>
<proteinExistence type="inferred from homology"/>
<evidence type="ECO:0000259" key="4">
    <source>
        <dbReference type="SMART" id="SM00559"/>
    </source>
</evidence>
<dbReference type="PIRSF" id="PIRSF006493">
    <property type="entry name" value="Prok_Ku"/>
    <property type="match status" value="1"/>
</dbReference>
<dbReference type="SUPFAM" id="SSF100939">
    <property type="entry name" value="SPOC domain-like"/>
    <property type="match status" value="1"/>
</dbReference>
<dbReference type="InterPro" id="IPR016194">
    <property type="entry name" value="SPOC-like_C_dom_sf"/>
</dbReference>
<dbReference type="Pfam" id="PF02735">
    <property type="entry name" value="Ku"/>
    <property type="match status" value="1"/>
</dbReference>
<dbReference type="InterPro" id="IPR006164">
    <property type="entry name" value="DNA_bd_Ku70/Ku80"/>
</dbReference>
<evidence type="ECO:0000256" key="1">
    <source>
        <dbReference type="ARBA" id="ARBA00023125"/>
    </source>
</evidence>
<comment type="caution">
    <text evidence="5">The sequence shown here is derived from an EMBL/GenBank/DDBJ whole genome shotgun (WGS) entry which is preliminary data.</text>
</comment>
<evidence type="ECO:0000256" key="2">
    <source>
        <dbReference type="HAMAP-Rule" id="MF_01875"/>
    </source>
</evidence>
<evidence type="ECO:0000313" key="5">
    <source>
        <dbReference type="EMBL" id="KAA5545435.1"/>
    </source>
</evidence>
<keyword evidence="1 2" id="KW-0238">DNA-binding</keyword>
<comment type="similarity">
    <text evidence="2">Belongs to the prokaryotic Ku family.</text>
</comment>
<dbReference type="AlphaFoldDB" id="A0A5M6DJG7"/>
<dbReference type="SMART" id="SM00559">
    <property type="entry name" value="Ku78"/>
    <property type="match status" value="1"/>
</dbReference>
<gene>
    <name evidence="2" type="primary">ku</name>
    <name evidence="5" type="ORF">FYK55_07235</name>
</gene>
<accession>A0A5M6DJG7</accession>
<feature type="domain" description="Ku" evidence="4">
    <location>
        <begin position="80"/>
        <end position="211"/>
    </location>
</feature>
<dbReference type="Proteomes" id="UP000324479">
    <property type="component" value="Unassembled WGS sequence"/>
</dbReference>
<sequence>MMQRRGMGGPAGASVPTFTPPRCNIMAARSSWKGYLRVSLVSVPVKAYTATASGGGDIHLNQLHEDCHNRIRYQKVCPVHGPVPNDEIVSGYQFAKDQYVVIDPDDLKQLRPKGDKAIDVDAFVSQDEIDATYYAGKSYYLVPDGPIAQKPYRLIRDALREENLLAIAEVIMSNREQLVVIRPQEQLLTMNVLEYKSKIKQPSSFQDEVVDGEVSGQELKLTKQLMEGLRREDWDLNDYQDAYTERLSELIEARIEGEELVSAPQADEPQVINLMDALKASLEQIPVPEKRSASSAAKKSKPARKAAANVKSRGGRKKATKKKSG</sequence>
<dbReference type="EMBL" id="VWOX01000003">
    <property type="protein sequence ID" value="KAA5545435.1"/>
    <property type="molecule type" value="Genomic_DNA"/>
</dbReference>
<protein>
    <recommendedName>
        <fullName evidence="2">Non-homologous end joining protein Ku</fullName>
    </recommendedName>
</protein>
<keyword evidence="2" id="KW-0233">DNA recombination</keyword>
<dbReference type="InterPro" id="IPR009187">
    <property type="entry name" value="Prok_Ku"/>
</dbReference>
<keyword evidence="2" id="KW-0234">DNA repair</keyword>
<feature type="compositionally biased region" description="Basic residues" evidence="3">
    <location>
        <begin position="313"/>
        <end position="325"/>
    </location>
</feature>
<dbReference type="Gene3D" id="2.40.290.10">
    <property type="match status" value="1"/>
</dbReference>
<comment type="subunit">
    <text evidence="2">Homodimer. Interacts with LigD.</text>
</comment>
<dbReference type="GO" id="GO:0006310">
    <property type="term" value="P:DNA recombination"/>
    <property type="evidence" value="ECO:0007669"/>
    <property type="project" value="UniProtKB-KW"/>
</dbReference>
<reference evidence="5 6" key="1">
    <citation type="submission" date="2019-08" db="EMBL/GenBank/DDBJ databases">
        <authorList>
            <person name="Dhanesh K."/>
            <person name="Kumar G."/>
            <person name="Sasikala C."/>
            <person name="Venkata Ramana C."/>
        </authorList>
    </citation>
    <scope>NUCLEOTIDE SEQUENCE [LARGE SCALE GENOMIC DNA]</scope>
    <source>
        <strain evidence="5 6">JC645</strain>
    </source>
</reference>
<organism evidence="5 6">
    <name type="scientific">Roseiconus nitratireducens</name>
    <dbReference type="NCBI Taxonomy" id="2605748"/>
    <lineage>
        <taxon>Bacteria</taxon>
        <taxon>Pseudomonadati</taxon>
        <taxon>Planctomycetota</taxon>
        <taxon>Planctomycetia</taxon>
        <taxon>Pirellulales</taxon>
        <taxon>Pirellulaceae</taxon>
        <taxon>Roseiconus</taxon>
    </lineage>
</organism>
<evidence type="ECO:0000256" key="3">
    <source>
        <dbReference type="SAM" id="MobiDB-lite"/>
    </source>
</evidence>
<dbReference type="NCBIfam" id="TIGR02772">
    <property type="entry name" value="Ku_bact"/>
    <property type="match status" value="1"/>
</dbReference>
<dbReference type="PANTHER" id="PTHR41251:SF1">
    <property type="entry name" value="NON-HOMOLOGOUS END JOINING PROTEIN KU"/>
    <property type="match status" value="1"/>
</dbReference>
<keyword evidence="6" id="KW-1185">Reference proteome</keyword>
<comment type="function">
    <text evidence="2">With LigD forms a non-homologous end joining (NHEJ) DNA repair enzyme, which repairs dsDNA breaks with reduced fidelity. Binds linear dsDNA with 5'- and 3'- overhangs but not closed circular dsDNA nor ssDNA. Recruits and stimulates the ligase activity of LigD.</text>
</comment>
<dbReference type="HAMAP" id="MF_01875">
    <property type="entry name" value="Prokaryotic_Ku"/>
    <property type="match status" value="1"/>
</dbReference>
<dbReference type="PANTHER" id="PTHR41251">
    <property type="entry name" value="NON-HOMOLOGOUS END JOINING PROTEIN KU"/>
    <property type="match status" value="1"/>
</dbReference>
<name>A0A5M6DJG7_9BACT</name>
<evidence type="ECO:0000313" key="6">
    <source>
        <dbReference type="Proteomes" id="UP000324479"/>
    </source>
</evidence>